<protein>
    <submittedName>
        <fullName evidence="7">YihY/virulence factor BrkB family protein</fullName>
    </submittedName>
</protein>
<dbReference type="PANTHER" id="PTHR30213">
    <property type="entry name" value="INNER MEMBRANE PROTEIN YHJD"/>
    <property type="match status" value="1"/>
</dbReference>
<accession>A0A7Y0AAX8</accession>
<keyword evidence="4 6" id="KW-1133">Transmembrane helix</keyword>
<organism evidence="7 8">
    <name type="scientific">Hymenobacter polaris</name>
    <dbReference type="NCBI Taxonomy" id="2682546"/>
    <lineage>
        <taxon>Bacteria</taxon>
        <taxon>Pseudomonadati</taxon>
        <taxon>Bacteroidota</taxon>
        <taxon>Cytophagia</taxon>
        <taxon>Cytophagales</taxon>
        <taxon>Hymenobacteraceae</taxon>
        <taxon>Hymenobacter</taxon>
    </lineage>
</organism>
<feature type="transmembrane region" description="Helical" evidence="6">
    <location>
        <begin position="161"/>
        <end position="184"/>
    </location>
</feature>
<dbReference type="InterPro" id="IPR017039">
    <property type="entry name" value="Virul_fac_BrkB"/>
</dbReference>
<comment type="subcellular location">
    <subcellularLocation>
        <location evidence="1">Cell membrane</location>
        <topology evidence="1">Multi-pass membrane protein</topology>
    </subcellularLocation>
</comment>
<reference evidence="7 8" key="1">
    <citation type="submission" date="2020-04" db="EMBL/GenBank/DDBJ databases">
        <title>Hymenobacter polaris sp. nov., isolated from Arctic soil.</title>
        <authorList>
            <person name="Dahal R.H."/>
        </authorList>
    </citation>
    <scope>NUCLEOTIDE SEQUENCE [LARGE SCALE GENOMIC DNA]</scope>
    <source>
        <strain evidence="7 8">RP-2-7</strain>
    </source>
</reference>
<dbReference type="Pfam" id="PF03631">
    <property type="entry name" value="Virul_fac_BrkB"/>
    <property type="match status" value="1"/>
</dbReference>
<feature type="transmembrane region" description="Helical" evidence="6">
    <location>
        <begin position="80"/>
        <end position="100"/>
    </location>
</feature>
<dbReference type="AlphaFoldDB" id="A0A7Y0AAX8"/>
<keyword evidence="8" id="KW-1185">Reference proteome</keyword>
<dbReference type="EMBL" id="JABBGH010000001">
    <property type="protein sequence ID" value="NML64011.1"/>
    <property type="molecule type" value="Genomic_DNA"/>
</dbReference>
<feature type="transmembrane region" description="Helical" evidence="6">
    <location>
        <begin position="232"/>
        <end position="251"/>
    </location>
</feature>
<dbReference type="PIRSF" id="PIRSF035875">
    <property type="entry name" value="RNase_BN"/>
    <property type="match status" value="1"/>
</dbReference>
<evidence type="ECO:0000256" key="5">
    <source>
        <dbReference type="ARBA" id="ARBA00023136"/>
    </source>
</evidence>
<dbReference type="Proteomes" id="UP000559626">
    <property type="component" value="Unassembled WGS sequence"/>
</dbReference>
<evidence type="ECO:0000256" key="4">
    <source>
        <dbReference type="ARBA" id="ARBA00022989"/>
    </source>
</evidence>
<keyword evidence="2" id="KW-1003">Cell membrane</keyword>
<evidence type="ECO:0000256" key="1">
    <source>
        <dbReference type="ARBA" id="ARBA00004651"/>
    </source>
</evidence>
<dbReference type="PANTHER" id="PTHR30213:SF1">
    <property type="entry name" value="INNER MEMBRANE PROTEIN YHJD"/>
    <property type="match status" value="1"/>
</dbReference>
<dbReference type="GO" id="GO:0005886">
    <property type="term" value="C:plasma membrane"/>
    <property type="evidence" value="ECO:0007669"/>
    <property type="project" value="UniProtKB-SubCell"/>
</dbReference>
<comment type="caution">
    <text evidence="7">The sequence shown here is derived from an EMBL/GenBank/DDBJ whole genome shotgun (WGS) entry which is preliminary data.</text>
</comment>
<evidence type="ECO:0000256" key="6">
    <source>
        <dbReference type="SAM" id="Phobius"/>
    </source>
</evidence>
<evidence type="ECO:0000313" key="8">
    <source>
        <dbReference type="Proteomes" id="UP000559626"/>
    </source>
</evidence>
<proteinExistence type="predicted"/>
<feature type="transmembrane region" description="Helical" evidence="6">
    <location>
        <begin position="263"/>
        <end position="286"/>
    </location>
</feature>
<keyword evidence="5 6" id="KW-0472">Membrane</keyword>
<feature type="transmembrane region" description="Helical" evidence="6">
    <location>
        <begin position="44"/>
        <end position="68"/>
    </location>
</feature>
<dbReference type="RefSeq" id="WP_169529338.1">
    <property type="nucleotide sequence ID" value="NZ_JABBGH010000001.1"/>
</dbReference>
<name>A0A7Y0AAX8_9BACT</name>
<evidence type="ECO:0000256" key="2">
    <source>
        <dbReference type="ARBA" id="ARBA00022475"/>
    </source>
</evidence>
<feature type="transmembrane region" description="Helical" evidence="6">
    <location>
        <begin position="196"/>
        <end position="220"/>
    </location>
</feature>
<keyword evidence="3 6" id="KW-0812">Transmembrane</keyword>
<sequence>MASPTLPSAAAAPLAGHYRPWWLEQWLLLRRAARELAANDPLRLGAATAFFTSFALPPILIILVQLLSSVYSTSWARAMLLSKLGGLIGTTATAMVAQTVVNVANAGRNRLITWLGFGFLVFVATTLFTVIQHSLNQLWHVRPRRQVSQVKVALHERLRSAGVLLATAVLSVLAFSTDAALGFFADLIADFDATFAYYAVRTLNEVVSLLILGCWCGFVFRTLSAAKVPWRAVRRGALLTALLIGAGEWVLDHLLVSRDLGPIYGPAASLVLVLLFVFYSAMIFYFGAAYTWAYAHHVGLDIRPKKSAVRYRLVNINDLDAPPKAAEAASEPGAA</sequence>
<gene>
    <name evidence="7" type="ORF">HHL22_02220</name>
</gene>
<evidence type="ECO:0000313" key="7">
    <source>
        <dbReference type="EMBL" id="NML64011.1"/>
    </source>
</evidence>
<evidence type="ECO:0000256" key="3">
    <source>
        <dbReference type="ARBA" id="ARBA00022692"/>
    </source>
</evidence>
<feature type="transmembrane region" description="Helical" evidence="6">
    <location>
        <begin position="112"/>
        <end position="135"/>
    </location>
</feature>